<evidence type="ECO:0008006" key="3">
    <source>
        <dbReference type="Google" id="ProtNLM"/>
    </source>
</evidence>
<dbReference type="KEGG" id="vg:80543782"/>
<evidence type="ECO:0000313" key="2">
    <source>
        <dbReference type="Proteomes" id="UP001162098"/>
    </source>
</evidence>
<dbReference type="Proteomes" id="UP001162098">
    <property type="component" value="Segment"/>
</dbReference>
<organism evidence="1 2">
    <name type="scientific">Medusavirus stheno T3</name>
    <dbReference type="NCBI Taxonomy" id="3069717"/>
    <lineage>
        <taxon>Viruses</taxon>
        <taxon>Varidnaviria</taxon>
        <taxon>Bamfordvirae</taxon>
        <taxon>Nucleocytoviricota</taxon>
        <taxon>Megaviricetes</taxon>
        <taxon>Mamonoviridae</taxon>
        <taxon>Medusavirus</taxon>
        <taxon>Medusavirus sthenus</taxon>
    </lineage>
</organism>
<proteinExistence type="predicted"/>
<evidence type="ECO:0000313" key="1">
    <source>
        <dbReference type="EMBL" id="QPB44586.1"/>
    </source>
</evidence>
<dbReference type="Gene3D" id="4.10.1110.10">
    <property type="entry name" value="AN1-like Zinc finger"/>
    <property type="match status" value="1"/>
</dbReference>
<reference evidence="1 2" key="1">
    <citation type="submission" date="2020-09" db="EMBL/GenBank/DDBJ databases">
        <authorList>
            <person name="Zhang R."/>
            <person name="Garcia K."/>
            <person name="Ogata H."/>
        </authorList>
    </citation>
    <scope>NUCLEOTIDE SEQUENCE [LARGE SCALE GENOMIC DNA]</scope>
    <source>
        <strain evidence="2">stheno</strain>
    </source>
</reference>
<keyword evidence="2" id="KW-1185">Reference proteome</keyword>
<dbReference type="EMBL" id="MW018138">
    <property type="protein sequence ID" value="QPB44586.1"/>
    <property type="molecule type" value="Genomic_DNA"/>
</dbReference>
<dbReference type="InterPro" id="IPR035896">
    <property type="entry name" value="AN1-like_Znf"/>
</dbReference>
<sequence length="72" mass="8011">MSTPCVACNKPIRGGPAAIMTAKYRCENHYCLQHRAHDAHQCTFDYRGAGKTALVAAAAPWQPPRRNNMDRI</sequence>
<name>A0A7S8BDK0_9VIRU</name>
<protein>
    <recommendedName>
        <fullName evidence="3">AN1-type domain-containing protein</fullName>
    </recommendedName>
</protein>
<dbReference type="SUPFAM" id="SSF118310">
    <property type="entry name" value="AN1-like Zinc finger"/>
    <property type="match status" value="1"/>
</dbReference>
<accession>A0A7S8BDK0</accession>